<dbReference type="InterPro" id="IPR006439">
    <property type="entry name" value="HAD-SF_hydro_IA"/>
</dbReference>
<dbReference type="SUPFAM" id="SSF56784">
    <property type="entry name" value="HAD-like"/>
    <property type="match status" value="1"/>
</dbReference>
<dbReference type="InterPro" id="IPR023198">
    <property type="entry name" value="PGP-like_dom2"/>
</dbReference>
<dbReference type="PANTHER" id="PTHR43434">
    <property type="entry name" value="PHOSPHOGLYCOLATE PHOSPHATASE"/>
    <property type="match status" value="1"/>
</dbReference>
<dbReference type="GeneID" id="41713607"/>
<dbReference type="NCBIfam" id="TIGR01509">
    <property type="entry name" value="HAD-SF-IA-v3"/>
    <property type="match status" value="1"/>
</dbReference>
<dbReference type="OrthoDB" id="115864at2157"/>
<dbReference type="PRINTS" id="PR00413">
    <property type="entry name" value="HADHALOGNASE"/>
</dbReference>
<dbReference type="Gene3D" id="1.10.150.240">
    <property type="entry name" value="Putative phosphatase, domain 2"/>
    <property type="match status" value="1"/>
</dbReference>
<gene>
    <name evidence="2" type="ORF">PFDSM3638_08995</name>
</gene>
<dbReference type="InterPro" id="IPR023214">
    <property type="entry name" value="HAD_sf"/>
</dbReference>
<evidence type="ECO:0000313" key="3">
    <source>
        <dbReference type="Proteomes" id="UP000324354"/>
    </source>
</evidence>
<dbReference type="PANTHER" id="PTHR43434:SF1">
    <property type="entry name" value="PHOSPHOGLYCOLATE PHOSPHATASE"/>
    <property type="match status" value="1"/>
</dbReference>
<organism evidence="2 3">
    <name type="scientific">Pyrococcus furiosus (strain ATCC 43587 / DSM 3638 / JCM 8422 / Vc1)</name>
    <dbReference type="NCBI Taxonomy" id="186497"/>
    <lineage>
        <taxon>Archaea</taxon>
        <taxon>Methanobacteriati</taxon>
        <taxon>Methanobacteriota</taxon>
        <taxon>Thermococci</taxon>
        <taxon>Thermococcales</taxon>
        <taxon>Thermococcaceae</taxon>
        <taxon>Pyrococcus</taxon>
    </lineage>
</organism>
<dbReference type="EMBL" id="CP023154">
    <property type="protein sequence ID" value="QEK79391.1"/>
    <property type="molecule type" value="Genomic_DNA"/>
</dbReference>
<dbReference type="InterPro" id="IPR050155">
    <property type="entry name" value="HAD-like_hydrolase_sf"/>
</dbReference>
<dbReference type="GeneID" id="13300494"/>
<comment type="similarity">
    <text evidence="1">Belongs to the HAD-like hydrolase superfamily.</text>
</comment>
<dbReference type="SFLD" id="SFLDS00003">
    <property type="entry name" value="Haloacid_Dehalogenase"/>
    <property type="match status" value="1"/>
</dbReference>
<dbReference type="Pfam" id="PF13419">
    <property type="entry name" value="HAD_2"/>
    <property type="match status" value="1"/>
</dbReference>
<sequence>MIKGVIFDVDETLVYYEGYSLKEWYEKIAKPTMKKLGILIDWETFRKMAKGELPRSYVEEFGIDHVTFWKALDKANRRYREELLNEGKIRTYDDVEAIKELKKLGLKLAAVSNASQDNTELVLKAFNLLDYFDVVYGKDYTYLDGVKPNPYLINKALNTLGLRPDEAILVGDSDLDIIAGKRAGVTVVQIVREKKYEGADYYIQNLWELVDLIKRSRC</sequence>
<dbReference type="SFLD" id="SFLDG01129">
    <property type="entry name" value="C1.5:_HAD__Beta-PGM__Phosphata"/>
    <property type="match status" value="1"/>
</dbReference>
<dbReference type="InterPro" id="IPR041492">
    <property type="entry name" value="HAD_2"/>
</dbReference>
<dbReference type="AlphaFoldDB" id="A0A5C0XRK5"/>
<dbReference type="Gene3D" id="3.40.50.1000">
    <property type="entry name" value="HAD superfamily/HAD-like"/>
    <property type="match status" value="1"/>
</dbReference>
<protein>
    <submittedName>
        <fullName evidence="2">HAD family hydrolase</fullName>
    </submittedName>
</protein>
<dbReference type="GO" id="GO:0008967">
    <property type="term" value="F:phosphoglycolate phosphatase activity"/>
    <property type="evidence" value="ECO:0007669"/>
    <property type="project" value="TreeGrafter"/>
</dbReference>
<evidence type="ECO:0000313" key="2">
    <source>
        <dbReference type="EMBL" id="QEK79391.1"/>
    </source>
</evidence>
<dbReference type="InterPro" id="IPR036412">
    <property type="entry name" value="HAD-like_sf"/>
</dbReference>
<reference evidence="2 3" key="1">
    <citation type="submission" date="2017-08" db="EMBL/GenBank/DDBJ databases">
        <title>Resequencing and Reannotation of the genome of Pyrococcus furiosus type strain DSM3638.</title>
        <authorList>
            <person name="Reichelt R.M."/>
            <person name="Bunk B."/>
        </authorList>
    </citation>
    <scope>NUCLEOTIDE SEQUENCE [LARGE SCALE GENOMIC DNA]</scope>
    <source>
        <strain evidence="2 3">DSM 3638</strain>
    </source>
</reference>
<dbReference type="NCBIfam" id="TIGR01549">
    <property type="entry name" value="HAD-SF-IA-v1"/>
    <property type="match status" value="1"/>
</dbReference>
<accession>A0A5C0XRK5</accession>
<keyword evidence="2" id="KW-0378">Hydrolase</keyword>
<dbReference type="SMR" id="A0A5C0XRK5"/>
<evidence type="ECO:0000256" key="1">
    <source>
        <dbReference type="ARBA" id="ARBA00007958"/>
    </source>
</evidence>
<name>A0A5C0XRK5_PYRFU</name>
<dbReference type="Proteomes" id="UP000324354">
    <property type="component" value="Chromosome"/>
</dbReference>
<dbReference type="GO" id="GO:0006281">
    <property type="term" value="P:DNA repair"/>
    <property type="evidence" value="ECO:0007669"/>
    <property type="project" value="TreeGrafter"/>
</dbReference>
<dbReference type="RefSeq" id="WP_011012930.1">
    <property type="nucleotide sequence ID" value="NC_003413.1"/>
</dbReference>
<proteinExistence type="inferred from homology"/>